<sequence>MMQVRSNKMGIEELKPGDHIYSWRSIIYFHHGIYVGDHKVIHFTSSGGSSTTSSSPHIIVCSACQYCADALHQLPMHQTQAPSQGGVIISCLDTFLNGGGLCRYAYSLSAEDFLAQARGGTGTTAHSDPPNDVLHRFLLKANDFGTYILFKNNCEDFAIYCKTSLVKKRATISRSGQIKTLIASIFGGGNIVGAGFSGMVVGSILGGGGIPTPINLRSNYLYQSDIAINRDYVKVPVERLVEYIRFYPRRQFLYTQQLHLVISTQEAALFNYNALFCIVNV</sequence>
<keyword evidence="3" id="KW-1185">Reference proteome</keyword>
<feature type="domain" description="LRAT" evidence="1">
    <location>
        <begin position="20"/>
        <end position="170"/>
    </location>
</feature>
<dbReference type="Pfam" id="PF04970">
    <property type="entry name" value="LRAT"/>
    <property type="match status" value="1"/>
</dbReference>
<evidence type="ECO:0000313" key="2">
    <source>
        <dbReference type="EMBL" id="KAJ1685988.1"/>
    </source>
</evidence>
<dbReference type="Proteomes" id="UP001151287">
    <property type="component" value="Unassembled WGS sequence"/>
</dbReference>
<dbReference type="PROSITE" id="PS51934">
    <property type="entry name" value="LRAT"/>
    <property type="match status" value="1"/>
</dbReference>
<protein>
    <recommendedName>
        <fullName evidence="1">LRAT domain-containing protein</fullName>
    </recommendedName>
</protein>
<dbReference type="PANTHER" id="PTHR46137:SF3">
    <property type="entry name" value="OS05G0310600 PROTEIN"/>
    <property type="match status" value="1"/>
</dbReference>
<gene>
    <name evidence="2" type="ORF">LUZ63_017378</name>
</gene>
<dbReference type="PANTHER" id="PTHR46137">
    <property type="entry name" value="OS05G0310600 PROTEIN"/>
    <property type="match status" value="1"/>
</dbReference>
<organism evidence="2 3">
    <name type="scientific">Rhynchospora breviuscula</name>
    <dbReference type="NCBI Taxonomy" id="2022672"/>
    <lineage>
        <taxon>Eukaryota</taxon>
        <taxon>Viridiplantae</taxon>
        <taxon>Streptophyta</taxon>
        <taxon>Embryophyta</taxon>
        <taxon>Tracheophyta</taxon>
        <taxon>Spermatophyta</taxon>
        <taxon>Magnoliopsida</taxon>
        <taxon>Liliopsida</taxon>
        <taxon>Poales</taxon>
        <taxon>Cyperaceae</taxon>
        <taxon>Cyperoideae</taxon>
        <taxon>Rhynchosporeae</taxon>
        <taxon>Rhynchospora</taxon>
    </lineage>
</organism>
<dbReference type="EMBL" id="JAMQYH010000005">
    <property type="protein sequence ID" value="KAJ1685988.1"/>
    <property type="molecule type" value="Genomic_DNA"/>
</dbReference>
<dbReference type="OrthoDB" id="421951at2759"/>
<accession>A0A9Q0C2D4</accession>
<comment type="caution">
    <text evidence="2">The sequence shown here is derived from an EMBL/GenBank/DDBJ whole genome shotgun (WGS) entry which is preliminary data.</text>
</comment>
<reference evidence="2" key="1">
    <citation type="journal article" date="2022" name="Cell">
        <title>Repeat-based holocentromeres influence genome architecture and karyotype evolution.</title>
        <authorList>
            <person name="Hofstatter P.G."/>
            <person name="Thangavel G."/>
            <person name="Lux T."/>
            <person name="Neumann P."/>
            <person name="Vondrak T."/>
            <person name="Novak P."/>
            <person name="Zhang M."/>
            <person name="Costa L."/>
            <person name="Castellani M."/>
            <person name="Scott A."/>
            <person name="Toegelov H."/>
            <person name="Fuchs J."/>
            <person name="Mata-Sucre Y."/>
            <person name="Dias Y."/>
            <person name="Vanzela A.L.L."/>
            <person name="Huettel B."/>
            <person name="Almeida C.C.S."/>
            <person name="Simkova H."/>
            <person name="Souza G."/>
            <person name="Pedrosa-Harand A."/>
            <person name="Macas J."/>
            <person name="Mayer K.F.X."/>
            <person name="Houben A."/>
            <person name="Marques A."/>
        </authorList>
    </citation>
    <scope>NUCLEOTIDE SEQUENCE</scope>
    <source>
        <strain evidence="2">RhyBre1mFocal</strain>
    </source>
</reference>
<proteinExistence type="predicted"/>
<evidence type="ECO:0000313" key="3">
    <source>
        <dbReference type="Proteomes" id="UP001151287"/>
    </source>
</evidence>
<dbReference type="Gene3D" id="3.90.1720.10">
    <property type="entry name" value="endopeptidase domain like (from Nostoc punctiforme)"/>
    <property type="match status" value="1"/>
</dbReference>
<evidence type="ECO:0000259" key="1">
    <source>
        <dbReference type="PROSITE" id="PS51934"/>
    </source>
</evidence>
<dbReference type="InterPro" id="IPR007053">
    <property type="entry name" value="LRAT_dom"/>
</dbReference>
<dbReference type="AlphaFoldDB" id="A0A9Q0C2D4"/>
<name>A0A9Q0C2D4_9POAL</name>